<dbReference type="AlphaFoldDB" id="H8MCR5"/>
<gene>
    <name evidence="3" type="ORF">RA0C_1692</name>
</gene>
<keyword evidence="1" id="KW-0472">Membrane</keyword>
<dbReference type="KEGG" id="rai:RA0C_1692"/>
<evidence type="ECO:0000256" key="1">
    <source>
        <dbReference type="SAM" id="Phobius"/>
    </source>
</evidence>
<accession>H8MCR5</accession>
<protein>
    <submittedName>
        <fullName evidence="3">Vanz family protein</fullName>
    </submittedName>
</protein>
<reference evidence="3 4" key="1">
    <citation type="journal article" date="2012" name="J. Bacteriol.">
        <title>Complete genome sequence of Riemerella anatipestifer reference strain.</title>
        <authorList>
            <person name="Wang X."/>
            <person name="Zhu D."/>
            <person name="Wang M."/>
            <person name="Cheng A."/>
            <person name="Jia R."/>
            <person name="Zhou Y."/>
            <person name="Chen Z."/>
            <person name="Luo Q."/>
            <person name="Liu F."/>
            <person name="Wang Y."/>
            <person name="Chen X.Y."/>
        </authorList>
    </citation>
    <scope>NUCLEOTIDE SEQUENCE [LARGE SCALE GENOMIC DNA]</scope>
    <source>
        <strain evidence="4">DSM 15868</strain>
    </source>
</reference>
<proteinExistence type="predicted"/>
<feature type="transmembrane region" description="Helical" evidence="1">
    <location>
        <begin position="88"/>
        <end position="106"/>
    </location>
</feature>
<feature type="transmembrane region" description="Helical" evidence="1">
    <location>
        <begin position="53"/>
        <end position="76"/>
    </location>
</feature>
<name>H8MCR5_RIEAD</name>
<keyword evidence="1" id="KW-1133">Transmembrane helix</keyword>
<evidence type="ECO:0000259" key="2">
    <source>
        <dbReference type="Pfam" id="PF04892"/>
    </source>
</evidence>
<dbReference type="PANTHER" id="PTHR36834:SF1">
    <property type="entry name" value="INTEGRAL MEMBRANE PROTEIN"/>
    <property type="match status" value="1"/>
</dbReference>
<dbReference type="PANTHER" id="PTHR36834">
    <property type="entry name" value="MEMBRANE PROTEIN-RELATED"/>
    <property type="match status" value="1"/>
</dbReference>
<sequence>MQPMLKKLYQILILPYALLLLYFMFVGFGRTPYDYNIVRLTPLVSTLEFVQKSVLWQNVVINIFGNIIMFIPFGFLGWCDPKYQNLRILLLDFIVAIIIVESMQYFTRLGVFDIDDILLNTFGVLLGYLGCRKISTAIH</sequence>
<keyword evidence="1" id="KW-0812">Transmembrane</keyword>
<dbReference type="InterPro" id="IPR053150">
    <property type="entry name" value="Teicoplanin_resist-assoc"/>
</dbReference>
<feature type="transmembrane region" description="Helical" evidence="1">
    <location>
        <begin position="12"/>
        <end position="33"/>
    </location>
</feature>
<evidence type="ECO:0000313" key="4">
    <source>
        <dbReference type="Proteomes" id="UP000010093"/>
    </source>
</evidence>
<evidence type="ECO:0000313" key="3">
    <source>
        <dbReference type="EMBL" id="AFD56579.1"/>
    </source>
</evidence>
<dbReference type="Proteomes" id="UP000010093">
    <property type="component" value="Chromosome"/>
</dbReference>
<feature type="domain" description="VanZ-like" evidence="2">
    <location>
        <begin position="16"/>
        <end position="132"/>
    </location>
</feature>
<dbReference type="Pfam" id="PF04892">
    <property type="entry name" value="VanZ"/>
    <property type="match status" value="1"/>
</dbReference>
<organism evidence="3 4">
    <name type="scientific">Riemerella anatipestifer (strain ATCC 11845 / DSM 15868 / JCM 9532 / NCTC 11014)</name>
    <dbReference type="NCBI Taxonomy" id="693978"/>
    <lineage>
        <taxon>Bacteria</taxon>
        <taxon>Pseudomonadati</taxon>
        <taxon>Bacteroidota</taxon>
        <taxon>Flavobacteriia</taxon>
        <taxon>Flavobacteriales</taxon>
        <taxon>Weeksellaceae</taxon>
        <taxon>Riemerella</taxon>
    </lineage>
</organism>
<dbReference type="InterPro" id="IPR006976">
    <property type="entry name" value="VanZ-like"/>
</dbReference>
<dbReference type="EMBL" id="CP003388">
    <property type="protein sequence ID" value="AFD56579.1"/>
    <property type="molecule type" value="Genomic_DNA"/>
</dbReference>
<dbReference type="PATRIC" id="fig|693978.17.peg.1679"/>
<dbReference type="HOGENOM" id="CLU_077618_5_3_10"/>